<dbReference type="EMBL" id="BAAARK010000069">
    <property type="protein sequence ID" value="GAA2693833.1"/>
    <property type="molecule type" value="Genomic_DNA"/>
</dbReference>
<organism evidence="2 3">
    <name type="scientific">Streptomyces lunalinharesii</name>
    <dbReference type="NCBI Taxonomy" id="333384"/>
    <lineage>
        <taxon>Bacteria</taxon>
        <taxon>Bacillati</taxon>
        <taxon>Actinomycetota</taxon>
        <taxon>Actinomycetes</taxon>
        <taxon>Kitasatosporales</taxon>
        <taxon>Streptomycetaceae</taxon>
        <taxon>Streptomyces</taxon>
    </lineage>
</organism>
<dbReference type="Proteomes" id="UP001500994">
    <property type="component" value="Unassembled WGS sequence"/>
</dbReference>
<feature type="compositionally biased region" description="Acidic residues" evidence="1">
    <location>
        <begin position="41"/>
        <end position="59"/>
    </location>
</feature>
<protein>
    <submittedName>
        <fullName evidence="2">Uncharacterized protein</fullName>
    </submittedName>
</protein>
<evidence type="ECO:0000313" key="2">
    <source>
        <dbReference type="EMBL" id="GAA2693833.1"/>
    </source>
</evidence>
<evidence type="ECO:0000256" key="1">
    <source>
        <dbReference type="SAM" id="MobiDB-lite"/>
    </source>
</evidence>
<name>A0ABN3T5G4_9ACTN</name>
<comment type="caution">
    <text evidence="2">The sequence shown here is derived from an EMBL/GenBank/DDBJ whole genome shotgun (WGS) entry which is preliminary data.</text>
</comment>
<reference evidence="2 3" key="1">
    <citation type="journal article" date="2019" name="Int. J. Syst. Evol. Microbiol.">
        <title>The Global Catalogue of Microorganisms (GCM) 10K type strain sequencing project: providing services to taxonomists for standard genome sequencing and annotation.</title>
        <authorList>
            <consortium name="The Broad Institute Genomics Platform"/>
            <consortium name="The Broad Institute Genome Sequencing Center for Infectious Disease"/>
            <person name="Wu L."/>
            <person name="Ma J."/>
        </authorList>
    </citation>
    <scope>NUCLEOTIDE SEQUENCE [LARGE SCALE GENOMIC DNA]</scope>
    <source>
        <strain evidence="2 3">JCM 16374</strain>
    </source>
</reference>
<feature type="region of interest" description="Disordered" evidence="1">
    <location>
        <begin position="1"/>
        <end position="59"/>
    </location>
</feature>
<keyword evidence="3" id="KW-1185">Reference proteome</keyword>
<gene>
    <name evidence="2" type="ORF">GCM10009864_80760</name>
</gene>
<sequence>MVAFLRPAVPSGGGGGWGGPAATPVGEWPSAEASASVAEGYLDDLADAPDLDEDDDGQE</sequence>
<proteinExistence type="predicted"/>
<accession>A0ABN3T5G4</accession>
<evidence type="ECO:0000313" key="3">
    <source>
        <dbReference type="Proteomes" id="UP001500994"/>
    </source>
</evidence>